<dbReference type="RefSeq" id="WP_077720631.1">
    <property type="nucleotide sequence ID" value="NZ_CP019699.1"/>
</dbReference>
<dbReference type="KEGG" id="ntr:B0W44_14435"/>
<dbReference type="AlphaFoldDB" id="A0A1U9K9N0"/>
<dbReference type="InterPro" id="IPR055259">
    <property type="entry name" value="YkvP/CgeB_Glyco_trans-like"/>
</dbReference>
<keyword evidence="3" id="KW-1185">Reference proteome</keyword>
<dbReference type="CDD" id="cd01635">
    <property type="entry name" value="Glycosyltransferase_GTB-type"/>
    <property type="match status" value="1"/>
</dbReference>
<protein>
    <recommendedName>
        <fullName evidence="1">Spore protein YkvP/CgeB glycosyl transferase-like domain-containing protein</fullName>
    </recommendedName>
</protein>
<proteinExistence type="predicted"/>
<evidence type="ECO:0000259" key="1">
    <source>
        <dbReference type="Pfam" id="PF13524"/>
    </source>
</evidence>
<dbReference type="OrthoDB" id="110463at2"/>
<dbReference type="STRING" id="1471761.B0W44_14435"/>
<reference evidence="2 3" key="1">
    <citation type="journal article" date="2015" name="Int. J. Syst. Evol. Microbiol.">
        <title>Novibacillus thermophilus gen. nov., sp. nov., a Gram-staining-negative and moderately thermophilic member of the family Thermoactinomycetaceae.</title>
        <authorList>
            <person name="Yang G."/>
            <person name="Chen J."/>
            <person name="Zhou S."/>
        </authorList>
    </citation>
    <scope>NUCLEOTIDE SEQUENCE [LARGE SCALE GENOMIC DNA]</scope>
    <source>
        <strain evidence="2 3">SG-1</strain>
    </source>
</reference>
<name>A0A1U9K9N0_9BACL</name>
<gene>
    <name evidence="2" type="ORF">B0W44_14435</name>
</gene>
<dbReference type="SUPFAM" id="SSF53756">
    <property type="entry name" value="UDP-Glycosyltransferase/glycogen phosphorylase"/>
    <property type="match status" value="1"/>
</dbReference>
<dbReference type="Proteomes" id="UP000188603">
    <property type="component" value="Chromosome"/>
</dbReference>
<dbReference type="EMBL" id="CP019699">
    <property type="protein sequence ID" value="AQS56765.1"/>
    <property type="molecule type" value="Genomic_DNA"/>
</dbReference>
<sequence length="330" mass="38167">MHALVVVSGVKRPFAPIDLSIVRALKQLGVTVTPLSPGRELNDRLLSVAAHEKPDFVLVHMGWRLTKGNLTRLQQVNIPKMVWFTDDPYYMDWSKTVGKHFDLVFTNESRSVSVYRENRCPRVFHLPLGVDTTVFFPRPSVPRHFQSDILVLGTAFQNRVAFLKQLLPRLPQARVRLVGPGWEKLKHIKKRHVTVHPKWVSPKAANGYYNGASIVLNLERSPWDEYLRLNRGNVRADTPNNRTFEVAACSAFQLSEERADYPSLYPNHAKGVTFRTPGECLKRIRYYLPREKERRQIANDMYECTIETHQYQHRLQQLIDTFNENLSLIG</sequence>
<organism evidence="2 3">
    <name type="scientific">Novibacillus thermophilus</name>
    <dbReference type="NCBI Taxonomy" id="1471761"/>
    <lineage>
        <taxon>Bacteria</taxon>
        <taxon>Bacillati</taxon>
        <taxon>Bacillota</taxon>
        <taxon>Bacilli</taxon>
        <taxon>Bacillales</taxon>
        <taxon>Thermoactinomycetaceae</taxon>
        <taxon>Novibacillus</taxon>
    </lineage>
</organism>
<evidence type="ECO:0000313" key="2">
    <source>
        <dbReference type="EMBL" id="AQS56765.1"/>
    </source>
</evidence>
<dbReference type="Pfam" id="PF13524">
    <property type="entry name" value="Glyco_trans_1_2"/>
    <property type="match status" value="1"/>
</dbReference>
<feature type="domain" description="Spore protein YkvP/CgeB glycosyl transferase-like" evidence="1">
    <location>
        <begin position="160"/>
        <end position="320"/>
    </location>
</feature>
<evidence type="ECO:0000313" key="3">
    <source>
        <dbReference type="Proteomes" id="UP000188603"/>
    </source>
</evidence>
<accession>A0A1U9K9N0</accession>